<dbReference type="PATRIC" id="fig|889306.3.peg.1495"/>
<sequence>MEVVDRNGRVHRSVIVAADPPRGMFLSETILEGEDRRRIF</sequence>
<proteinExistence type="predicted"/>
<comment type="caution">
    <text evidence="1">The sequence shown here is derived from an EMBL/GenBank/DDBJ whole genome shotgun (WGS) entry which is preliminary data.</text>
</comment>
<gene>
    <name evidence="1" type="ORF">KP78_14840</name>
</gene>
<protein>
    <submittedName>
        <fullName evidence="1">Uncharacterized protein</fullName>
    </submittedName>
</protein>
<dbReference type="Proteomes" id="UP000031938">
    <property type="component" value="Unassembled WGS sequence"/>
</dbReference>
<organism evidence="1 2">
    <name type="scientific">Jeotgalibacillus soli</name>
    <dbReference type="NCBI Taxonomy" id="889306"/>
    <lineage>
        <taxon>Bacteria</taxon>
        <taxon>Bacillati</taxon>
        <taxon>Bacillota</taxon>
        <taxon>Bacilli</taxon>
        <taxon>Bacillales</taxon>
        <taxon>Caryophanaceae</taxon>
        <taxon>Jeotgalibacillus</taxon>
    </lineage>
</organism>
<keyword evidence="2" id="KW-1185">Reference proteome</keyword>
<evidence type="ECO:0000313" key="2">
    <source>
        <dbReference type="Proteomes" id="UP000031938"/>
    </source>
</evidence>
<name>A0A0C2W089_9BACL</name>
<dbReference type="AlphaFoldDB" id="A0A0C2W089"/>
<dbReference type="STRING" id="889306.KP78_14840"/>
<accession>A0A0C2W089</accession>
<evidence type="ECO:0000313" key="1">
    <source>
        <dbReference type="EMBL" id="KIL50016.1"/>
    </source>
</evidence>
<dbReference type="EMBL" id="JXRP01000009">
    <property type="protein sequence ID" value="KIL50016.1"/>
    <property type="molecule type" value="Genomic_DNA"/>
</dbReference>
<reference evidence="1 2" key="1">
    <citation type="submission" date="2015-01" db="EMBL/GenBank/DDBJ databases">
        <title>Genome sequencing of Jeotgalibacillus soli.</title>
        <authorList>
            <person name="Goh K.M."/>
            <person name="Chan K.-G."/>
            <person name="Yaakop A.S."/>
            <person name="Ee R."/>
            <person name="Gan H.M."/>
            <person name="Chan C.S."/>
        </authorList>
    </citation>
    <scope>NUCLEOTIDE SEQUENCE [LARGE SCALE GENOMIC DNA]</scope>
    <source>
        <strain evidence="1 2">P9</strain>
    </source>
</reference>